<dbReference type="PROSITE" id="PS50145">
    <property type="entry name" value="ZF_TRAF"/>
    <property type="match status" value="1"/>
</dbReference>
<keyword evidence="3 4" id="KW-0862">Zinc</keyword>
<evidence type="ECO:0000256" key="1">
    <source>
        <dbReference type="ARBA" id="ARBA00022723"/>
    </source>
</evidence>
<accession>A0A9W9ZF70</accession>
<evidence type="ECO:0000259" key="6">
    <source>
        <dbReference type="PROSITE" id="PS50145"/>
    </source>
</evidence>
<dbReference type="PANTHER" id="PTHR10131:SF157">
    <property type="entry name" value="RECEPTOR-ASSOCIATED FACTOR, PUTATIVE-RELATED"/>
    <property type="match status" value="1"/>
</dbReference>
<sequence length="355" mass="40660">MDSPSKHVFDHIRFNDDLGNQFLCAVCRNPVLDAEMATPCGHSFCGFCIEQFKANNTATTCQMCRRPVSAFCRNLFANSMLATVEGECRWCQARLPLDTAKTHVTQCDQIEKPCDLCSQLFKRMEIQQHQQECEYREIVCECGTRLKKKEEANHNSSTCAFKEEPCPLNCGERVKRYLVVSHSLQCSAVATVCTVKGCNKIVRRGQKEEHISRDQMRHFSLLEEEKRNILWEVNKRVMLDIELKCTGEVAIFKWNLPTLPTRGLLRCSPLIEKFNRKWRLLLTDKAVCLEYIQGVHPIHMHVSFIIKMADGKAHANIVRGVNLAEGSMAKHTINMDAYSMRNITAKMEILEPELC</sequence>
<evidence type="ECO:0000256" key="4">
    <source>
        <dbReference type="PROSITE-ProRule" id="PRU00207"/>
    </source>
</evidence>
<dbReference type="Proteomes" id="UP001163046">
    <property type="component" value="Unassembled WGS sequence"/>
</dbReference>
<dbReference type="AlphaFoldDB" id="A0A9W9ZF70"/>
<evidence type="ECO:0000256" key="2">
    <source>
        <dbReference type="ARBA" id="ARBA00022771"/>
    </source>
</evidence>
<dbReference type="SUPFAM" id="SSF57850">
    <property type="entry name" value="RING/U-box"/>
    <property type="match status" value="1"/>
</dbReference>
<dbReference type="OrthoDB" id="5949898at2759"/>
<dbReference type="Pfam" id="PF00097">
    <property type="entry name" value="zf-C3HC4"/>
    <property type="match status" value="1"/>
</dbReference>
<keyword evidence="1 4" id="KW-0479">Metal-binding</keyword>
<reference evidence="7" key="1">
    <citation type="submission" date="2023-01" db="EMBL/GenBank/DDBJ databases">
        <title>Genome assembly of the deep-sea coral Lophelia pertusa.</title>
        <authorList>
            <person name="Herrera S."/>
            <person name="Cordes E."/>
        </authorList>
    </citation>
    <scope>NUCLEOTIDE SEQUENCE</scope>
    <source>
        <strain evidence="7">USNM1676648</strain>
        <tissue evidence="7">Polyp</tissue>
    </source>
</reference>
<dbReference type="InterPro" id="IPR013083">
    <property type="entry name" value="Znf_RING/FYVE/PHD"/>
</dbReference>
<evidence type="ECO:0000259" key="5">
    <source>
        <dbReference type="PROSITE" id="PS50089"/>
    </source>
</evidence>
<dbReference type="InterPro" id="IPR018957">
    <property type="entry name" value="Znf_C3HC4_RING-type"/>
</dbReference>
<feature type="zinc finger region" description="TRAF-type" evidence="4">
    <location>
        <begin position="129"/>
        <end position="176"/>
    </location>
</feature>
<feature type="domain" description="RING-type" evidence="5">
    <location>
        <begin position="24"/>
        <end position="65"/>
    </location>
</feature>
<dbReference type="PROSITE" id="PS50089">
    <property type="entry name" value="ZF_RING_2"/>
    <property type="match status" value="1"/>
</dbReference>
<dbReference type="InterPro" id="IPR001293">
    <property type="entry name" value="Znf_TRAF"/>
</dbReference>
<comment type="caution">
    <text evidence="7">The sequence shown here is derived from an EMBL/GenBank/DDBJ whole genome shotgun (WGS) entry which is preliminary data.</text>
</comment>
<dbReference type="InterPro" id="IPR001841">
    <property type="entry name" value="Znf_RING"/>
</dbReference>
<feature type="domain" description="TRAF-type" evidence="6">
    <location>
        <begin position="129"/>
        <end position="176"/>
    </location>
</feature>
<keyword evidence="8" id="KW-1185">Reference proteome</keyword>
<dbReference type="GO" id="GO:0043122">
    <property type="term" value="P:regulation of canonical NF-kappaB signal transduction"/>
    <property type="evidence" value="ECO:0007669"/>
    <property type="project" value="TreeGrafter"/>
</dbReference>
<dbReference type="PANTHER" id="PTHR10131">
    <property type="entry name" value="TNF RECEPTOR ASSOCIATED FACTOR"/>
    <property type="match status" value="1"/>
</dbReference>
<organism evidence="7 8">
    <name type="scientific">Desmophyllum pertusum</name>
    <dbReference type="NCBI Taxonomy" id="174260"/>
    <lineage>
        <taxon>Eukaryota</taxon>
        <taxon>Metazoa</taxon>
        <taxon>Cnidaria</taxon>
        <taxon>Anthozoa</taxon>
        <taxon>Hexacorallia</taxon>
        <taxon>Scleractinia</taxon>
        <taxon>Caryophylliina</taxon>
        <taxon>Caryophylliidae</taxon>
        <taxon>Desmophyllum</taxon>
    </lineage>
</organism>
<dbReference type="GO" id="GO:0008270">
    <property type="term" value="F:zinc ion binding"/>
    <property type="evidence" value="ECO:0007669"/>
    <property type="project" value="UniProtKB-KW"/>
</dbReference>
<dbReference type="Gene3D" id="3.30.40.10">
    <property type="entry name" value="Zinc/RING finger domain, C3HC4 (zinc finger)"/>
    <property type="match status" value="3"/>
</dbReference>
<dbReference type="InterPro" id="IPR017907">
    <property type="entry name" value="Znf_RING_CS"/>
</dbReference>
<evidence type="ECO:0000313" key="8">
    <source>
        <dbReference type="Proteomes" id="UP001163046"/>
    </source>
</evidence>
<name>A0A9W9ZF70_9CNID</name>
<dbReference type="SMART" id="SM00184">
    <property type="entry name" value="RING"/>
    <property type="match status" value="1"/>
</dbReference>
<keyword evidence="2 4" id="KW-0863">Zinc-finger</keyword>
<gene>
    <name evidence="7" type="ORF">OS493_009019</name>
</gene>
<dbReference type="PROSITE" id="PS00518">
    <property type="entry name" value="ZF_RING_1"/>
    <property type="match status" value="1"/>
</dbReference>
<evidence type="ECO:0000313" key="7">
    <source>
        <dbReference type="EMBL" id="KAJ7380552.1"/>
    </source>
</evidence>
<dbReference type="EMBL" id="MU826353">
    <property type="protein sequence ID" value="KAJ7380552.1"/>
    <property type="molecule type" value="Genomic_DNA"/>
</dbReference>
<protein>
    <submittedName>
        <fullName evidence="7">Uncharacterized protein</fullName>
    </submittedName>
</protein>
<evidence type="ECO:0000256" key="3">
    <source>
        <dbReference type="ARBA" id="ARBA00022833"/>
    </source>
</evidence>
<proteinExistence type="predicted"/>